<dbReference type="SUPFAM" id="SSF53187">
    <property type="entry name" value="Zn-dependent exopeptidases"/>
    <property type="match status" value="1"/>
</dbReference>
<dbReference type="PIRSF" id="PIRSF005962">
    <property type="entry name" value="Pept_M20D_amidohydro"/>
    <property type="match status" value="1"/>
</dbReference>
<sequence length="404" mass="42986">MNAPTPLPALDEIRAHEAEAIAIRQQIHANPELGFEEFATCDLVAERLARWGYAVHRGLGGTGVVGTLKMGNGPRTIGLRADMDALPIVETSGQPWASKVFGKMHACGHDGHTAMLLAAARHLAAQRDSGAFDGTVHLIFQPAEEGLGGARKMLEDGFLTLFPCDWVFALHNMPGHRAGQFGFRAGPFMASSDVATITVHGTGGHGAVPQKAVDPVVAAASIVMALQTVVARNVPPLDMGVVTVGAIHAGEAPNVIPQTAELRLSIRALRPDVRELLQQRVTEIAQTQAAVYGARAEVQYECRYPVLVNDAEATAFARQVAIDWLGEDGVIADMQPLTGSEDFAFFLQQARGCYLVVGNGEGMGPGEGGCMVHNPGYDFNDRVLSTGASYWVRLVQAWLKPGAA</sequence>
<comment type="caution">
    <text evidence="3">The sequence shown here is derived from an EMBL/GenBank/DDBJ whole genome shotgun (WGS) entry which is preliminary data.</text>
</comment>
<evidence type="ECO:0000313" key="3">
    <source>
        <dbReference type="EMBL" id="MEK8051875.1"/>
    </source>
</evidence>
<keyword evidence="4" id="KW-1185">Reference proteome</keyword>
<dbReference type="InterPro" id="IPR036264">
    <property type="entry name" value="Bact_exopeptidase_dim_dom"/>
</dbReference>
<dbReference type="SUPFAM" id="SSF55031">
    <property type="entry name" value="Bacterial exopeptidase dimerisation domain"/>
    <property type="match status" value="1"/>
</dbReference>
<accession>A0ABU9CL14</accession>
<dbReference type="InterPro" id="IPR002933">
    <property type="entry name" value="Peptidase_M20"/>
</dbReference>
<dbReference type="NCBIfam" id="TIGR01891">
    <property type="entry name" value="amidohydrolases"/>
    <property type="match status" value="1"/>
</dbReference>
<evidence type="ECO:0000313" key="4">
    <source>
        <dbReference type="Proteomes" id="UP001365405"/>
    </source>
</evidence>
<dbReference type="CDD" id="cd05666">
    <property type="entry name" value="M20_Acy1-like"/>
    <property type="match status" value="1"/>
</dbReference>
<proteinExistence type="predicted"/>
<dbReference type="InterPro" id="IPR017439">
    <property type="entry name" value="Amidohydrolase"/>
</dbReference>
<organism evidence="3 4">
    <name type="scientific">Pseudaquabacterium inlustre</name>
    <dbReference type="NCBI Taxonomy" id="2984192"/>
    <lineage>
        <taxon>Bacteria</taxon>
        <taxon>Pseudomonadati</taxon>
        <taxon>Pseudomonadota</taxon>
        <taxon>Betaproteobacteria</taxon>
        <taxon>Burkholderiales</taxon>
        <taxon>Sphaerotilaceae</taxon>
        <taxon>Pseudaquabacterium</taxon>
    </lineage>
</organism>
<gene>
    <name evidence="3" type="ORF">AACH10_16605</name>
</gene>
<dbReference type="Gene3D" id="3.40.630.10">
    <property type="entry name" value="Zn peptidases"/>
    <property type="match status" value="1"/>
</dbReference>
<keyword evidence="1" id="KW-0378">Hydrolase</keyword>
<dbReference type="Pfam" id="PF01546">
    <property type="entry name" value="Peptidase_M20"/>
    <property type="match status" value="1"/>
</dbReference>
<dbReference type="RefSeq" id="WP_341411569.1">
    <property type="nucleotide sequence ID" value="NZ_JBBUTH010000008.1"/>
</dbReference>
<dbReference type="InterPro" id="IPR011650">
    <property type="entry name" value="Peptidase_M20_dimer"/>
</dbReference>
<feature type="domain" description="Peptidase M20 dimerisation" evidence="2">
    <location>
        <begin position="195"/>
        <end position="290"/>
    </location>
</feature>
<dbReference type="PANTHER" id="PTHR11014">
    <property type="entry name" value="PEPTIDASE M20 FAMILY MEMBER"/>
    <property type="match status" value="1"/>
</dbReference>
<dbReference type="Gene3D" id="3.30.70.360">
    <property type="match status" value="1"/>
</dbReference>
<evidence type="ECO:0000256" key="1">
    <source>
        <dbReference type="ARBA" id="ARBA00022801"/>
    </source>
</evidence>
<dbReference type="PANTHER" id="PTHR11014:SF63">
    <property type="entry name" value="METALLOPEPTIDASE, PUTATIVE (AFU_ORTHOLOGUE AFUA_6G09600)-RELATED"/>
    <property type="match status" value="1"/>
</dbReference>
<dbReference type="Pfam" id="PF07687">
    <property type="entry name" value="M20_dimer"/>
    <property type="match status" value="1"/>
</dbReference>
<protein>
    <submittedName>
        <fullName evidence="3">M20 aminoacylase family protein</fullName>
    </submittedName>
</protein>
<evidence type="ECO:0000259" key="2">
    <source>
        <dbReference type="Pfam" id="PF07687"/>
    </source>
</evidence>
<dbReference type="Proteomes" id="UP001365405">
    <property type="component" value="Unassembled WGS sequence"/>
</dbReference>
<name>A0ABU9CL14_9BURK</name>
<reference evidence="3 4" key="1">
    <citation type="submission" date="2024-04" db="EMBL/GenBank/DDBJ databases">
        <title>Novel species of the genus Ideonella isolated from streams.</title>
        <authorList>
            <person name="Lu H."/>
        </authorList>
    </citation>
    <scope>NUCLEOTIDE SEQUENCE [LARGE SCALE GENOMIC DNA]</scope>
    <source>
        <strain evidence="3 4">DXS22W</strain>
    </source>
</reference>
<dbReference type="EMBL" id="JBBUTH010000008">
    <property type="protein sequence ID" value="MEK8051875.1"/>
    <property type="molecule type" value="Genomic_DNA"/>
</dbReference>